<dbReference type="Pfam" id="PF02518">
    <property type="entry name" value="HATPase_c"/>
    <property type="match status" value="1"/>
</dbReference>
<keyword evidence="4" id="KW-0808">Transferase</keyword>
<evidence type="ECO:0000256" key="1">
    <source>
        <dbReference type="ARBA" id="ARBA00004651"/>
    </source>
</evidence>
<dbReference type="PROSITE" id="PS50885">
    <property type="entry name" value="HAMP"/>
    <property type="match status" value="1"/>
</dbReference>
<keyword evidence="5 9" id="KW-0812">Transmembrane</keyword>
<dbReference type="Proteomes" id="UP000054709">
    <property type="component" value="Unassembled WGS sequence"/>
</dbReference>
<evidence type="ECO:0000256" key="6">
    <source>
        <dbReference type="ARBA" id="ARBA00022777"/>
    </source>
</evidence>
<dbReference type="InterPro" id="IPR050640">
    <property type="entry name" value="Bact_2-comp_sensor_kinase"/>
</dbReference>
<dbReference type="SMART" id="SM00387">
    <property type="entry name" value="HATPase_c"/>
    <property type="match status" value="1"/>
</dbReference>
<sequence>MENWLGKSLKQKLSLLIIISVLVPVLSLGLFSYYIAESLTEEKAKSSGMNTLRQIGAYLENMVSDAENLSLFLIGHPDVQSYLKTPERDLLKQTSIVNLLTTLSISKPYIANVMIESNDDNKPSVSFRSVLESEWTDIQSEYPGYYEEYPKWWSPVHHFVTSDGKEDVITMSRPIRSTSKYYNIGMLKISLTQSVISNHLKQAGLEGEGVALLLDGQNRILAGPEGYSTNKNLNDYFPGIVDFKSKSGSFDYREAEERSTVLHYQMPNVNWRLVGIIPAKAYRAQNQYFLTLTAIAVSISMLFVIAFVLVLIQKVTKPLSALTKFLRNSSPDEPLPTLPVTSIDEVGQLIISYNRMSSRIINLTDEVKHNEALKKEADMSALQAQINPHFLYNTLSSVHWMALMKGDEKIADMVGSLSDFLRFSLNKGQEYCAISQEILHVDHYVKIQSIRYPDKFDYEANIPAELLDLRMLKLLLQPLIENAMIHGILKREGKGSIIVKAVSAGERITFIVQDDGVGMSRERLELLREKVSANLGIDPLKNNDSAGSSYGLRNVHNRLQLHYGHEAGLRIESEEGSGTKVSFTIIPLQSEIK</sequence>
<evidence type="ECO:0000259" key="10">
    <source>
        <dbReference type="PROSITE" id="PS50885"/>
    </source>
</evidence>
<proteinExistence type="predicted"/>
<keyword evidence="2" id="KW-1003">Cell membrane</keyword>
<dbReference type="InterPro" id="IPR033479">
    <property type="entry name" value="dCache_1"/>
</dbReference>
<evidence type="ECO:0000256" key="3">
    <source>
        <dbReference type="ARBA" id="ARBA00022553"/>
    </source>
</evidence>
<keyword evidence="8 9" id="KW-0472">Membrane</keyword>
<organism evidence="11 12">
    <name type="scientific">Paenibacillus etheri</name>
    <dbReference type="NCBI Taxonomy" id="1306852"/>
    <lineage>
        <taxon>Bacteria</taxon>
        <taxon>Bacillati</taxon>
        <taxon>Bacillota</taxon>
        <taxon>Bacilli</taxon>
        <taxon>Bacillales</taxon>
        <taxon>Paenibacillaceae</taxon>
        <taxon>Paenibacillus</taxon>
    </lineage>
</organism>
<dbReference type="Pfam" id="PF02743">
    <property type="entry name" value="dCache_1"/>
    <property type="match status" value="1"/>
</dbReference>
<dbReference type="SUPFAM" id="SSF55874">
    <property type="entry name" value="ATPase domain of HSP90 chaperone/DNA topoisomerase II/histidine kinase"/>
    <property type="match status" value="1"/>
</dbReference>
<keyword evidence="3" id="KW-0597">Phosphoprotein</keyword>
<dbReference type="GO" id="GO:0005886">
    <property type="term" value="C:plasma membrane"/>
    <property type="evidence" value="ECO:0007669"/>
    <property type="project" value="UniProtKB-SubCell"/>
</dbReference>
<feature type="transmembrane region" description="Helical" evidence="9">
    <location>
        <begin position="13"/>
        <end position="36"/>
    </location>
</feature>
<dbReference type="PANTHER" id="PTHR34220:SF7">
    <property type="entry name" value="SENSOR HISTIDINE KINASE YPDA"/>
    <property type="match status" value="1"/>
</dbReference>
<keyword evidence="6 11" id="KW-0418">Kinase</keyword>
<comment type="caution">
    <text evidence="11">The sequence shown here is derived from an EMBL/GenBank/DDBJ whole genome shotgun (WGS) entry which is preliminary data.</text>
</comment>
<evidence type="ECO:0000256" key="7">
    <source>
        <dbReference type="ARBA" id="ARBA00022989"/>
    </source>
</evidence>
<reference evidence="11 12" key="1">
    <citation type="journal article" date="2015" name="Int. Biodeterior. Biodegradation">
        <title>Physiological and genetic screening methods for the isolation of methyl tert-butyl ether-degrading bacteria for bioremediation purposes.</title>
        <authorList>
            <person name="Guisado I.M."/>
            <person name="Purswani J."/>
            <person name="Gonzalez Lopez J."/>
            <person name="Pozo C."/>
        </authorList>
    </citation>
    <scope>NUCLEOTIDE SEQUENCE [LARGE SCALE GENOMIC DNA]</scope>
    <source>
        <strain evidence="11 12">SH7</strain>
    </source>
</reference>
<dbReference type="EMBL" id="LCZJ02000026">
    <property type="protein sequence ID" value="KTD85680.1"/>
    <property type="molecule type" value="Genomic_DNA"/>
</dbReference>
<evidence type="ECO:0000256" key="9">
    <source>
        <dbReference type="SAM" id="Phobius"/>
    </source>
</evidence>
<dbReference type="InterPro" id="IPR003594">
    <property type="entry name" value="HATPase_dom"/>
</dbReference>
<name>A0A0W1AWQ0_9BACL</name>
<evidence type="ECO:0000256" key="8">
    <source>
        <dbReference type="ARBA" id="ARBA00023136"/>
    </source>
</evidence>
<dbReference type="OrthoDB" id="9776552at2"/>
<dbReference type="InterPro" id="IPR036890">
    <property type="entry name" value="HATPase_C_sf"/>
</dbReference>
<dbReference type="Gene3D" id="3.30.565.10">
    <property type="entry name" value="Histidine kinase-like ATPase, C-terminal domain"/>
    <property type="match status" value="1"/>
</dbReference>
<feature type="domain" description="HAMP" evidence="10">
    <location>
        <begin position="313"/>
        <end position="365"/>
    </location>
</feature>
<keyword evidence="7 9" id="KW-1133">Transmembrane helix</keyword>
<comment type="subcellular location">
    <subcellularLocation>
        <location evidence="1">Cell membrane</location>
        <topology evidence="1">Multi-pass membrane protein</topology>
    </subcellularLocation>
</comment>
<dbReference type="AlphaFoldDB" id="A0A0W1AWQ0"/>
<dbReference type="Gene3D" id="6.10.340.10">
    <property type="match status" value="1"/>
</dbReference>
<gene>
    <name evidence="11" type="ORF">UQ64_19500</name>
</gene>
<evidence type="ECO:0000256" key="5">
    <source>
        <dbReference type="ARBA" id="ARBA00022692"/>
    </source>
</evidence>
<protein>
    <submittedName>
        <fullName evidence="11">Histidine kinase</fullName>
    </submittedName>
</protein>
<accession>A0A0W1AWQ0</accession>
<feature type="transmembrane region" description="Helical" evidence="9">
    <location>
        <begin position="288"/>
        <end position="312"/>
    </location>
</feature>
<evidence type="ECO:0000256" key="2">
    <source>
        <dbReference type="ARBA" id="ARBA00022475"/>
    </source>
</evidence>
<dbReference type="InterPro" id="IPR010559">
    <property type="entry name" value="Sig_transdc_His_kin_internal"/>
</dbReference>
<evidence type="ECO:0000313" key="11">
    <source>
        <dbReference type="EMBL" id="KTD85680.1"/>
    </source>
</evidence>
<evidence type="ECO:0000313" key="12">
    <source>
        <dbReference type="Proteomes" id="UP000054709"/>
    </source>
</evidence>
<dbReference type="Pfam" id="PF06580">
    <property type="entry name" value="His_kinase"/>
    <property type="match status" value="1"/>
</dbReference>
<dbReference type="InterPro" id="IPR003660">
    <property type="entry name" value="HAMP_dom"/>
</dbReference>
<dbReference type="RefSeq" id="WP_060624521.1">
    <property type="nucleotide sequence ID" value="NZ_LCZJ02000026.1"/>
</dbReference>
<dbReference type="CDD" id="cd06225">
    <property type="entry name" value="HAMP"/>
    <property type="match status" value="1"/>
</dbReference>
<keyword evidence="12" id="KW-1185">Reference proteome</keyword>
<evidence type="ECO:0000256" key="4">
    <source>
        <dbReference type="ARBA" id="ARBA00022679"/>
    </source>
</evidence>
<dbReference type="GO" id="GO:0000155">
    <property type="term" value="F:phosphorelay sensor kinase activity"/>
    <property type="evidence" value="ECO:0007669"/>
    <property type="project" value="InterPro"/>
</dbReference>
<dbReference type="PANTHER" id="PTHR34220">
    <property type="entry name" value="SENSOR HISTIDINE KINASE YPDA"/>
    <property type="match status" value="1"/>
</dbReference>